<dbReference type="GO" id="GO:0004930">
    <property type="term" value="F:G protein-coupled receptor activity"/>
    <property type="evidence" value="ECO:0007669"/>
    <property type="project" value="UniProtKB-KW"/>
</dbReference>
<dbReference type="Pfam" id="PF00001">
    <property type="entry name" value="7tm_1"/>
    <property type="match status" value="1"/>
</dbReference>
<feature type="compositionally biased region" description="Polar residues" evidence="10">
    <location>
        <begin position="331"/>
        <end position="341"/>
    </location>
</feature>
<feature type="transmembrane region" description="Helical" evidence="11">
    <location>
        <begin position="214"/>
        <end position="241"/>
    </location>
</feature>
<feature type="transmembrane region" description="Helical" evidence="11">
    <location>
        <begin position="144"/>
        <end position="164"/>
    </location>
</feature>
<evidence type="ECO:0000256" key="11">
    <source>
        <dbReference type="SAM" id="Phobius"/>
    </source>
</evidence>
<feature type="transmembrane region" description="Helical" evidence="11">
    <location>
        <begin position="571"/>
        <end position="589"/>
    </location>
</feature>
<feature type="transmembrane region" description="Helical" evidence="11">
    <location>
        <begin position="92"/>
        <end position="123"/>
    </location>
</feature>
<feature type="region of interest" description="Disordered" evidence="10">
    <location>
        <begin position="461"/>
        <end position="486"/>
    </location>
</feature>
<dbReference type="EMBL" id="LUCM01009630">
    <property type="protein sequence ID" value="KAA0186663.1"/>
    <property type="molecule type" value="Genomic_DNA"/>
</dbReference>
<keyword evidence="8 13" id="KW-0675">Receptor</keyword>
<feature type="compositionally biased region" description="Acidic residues" evidence="10">
    <location>
        <begin position="414"/>
        <end position="427"/>
    </location>
</feature>
<dbReference type="InterPro" id="IPR000276">
    <property type="entry name" value="GPCR_Rhodpsn"/>
</dbReference>
<feature type="transmembrane region" description="Helical" evidence="11">
    <location>
        <begin position="25"/>
        <end position="53"/>
    </location>
</feature>
<keyword evidence="3 11" id="KW-0812">Transmembrane</keyword>
<keyword evidence="14" id="KW-1185">Reference proteome</keyword>
<sequence length="654" mass="73703">MTTNLKEPVEPVQFSDTLSLTYDTWLFFIVLSLLFVVIVITIVGNGLVFAALIRFSRLRSMSNVLIGNLALSDFLLAITILPLSAVNDATGHWLFGAILCDIWLAIDVFYCTASVWGLVAIAFDRFTATAFPIWYRGNQNQVRVLTYIVIVWILSGLICLPGLLGWGSKPIEDVTNASTNLTWAYEVIKLSTKTHVYDPHTGRYDCVLFTEPHYVVYSAMGSFIIPLIIMIGLYLKIFVVLRARGRILRHNQRVREYPTRNGRDNMVEMAESIGYDTNYPVCVNEMSTTDSPIRDESTVTTTTIRPTRCCLWFSRFDPTPRPHSVTVLPPTATSTQSTRTGLTPEDESKVPGDNLSEQSDQRSPDDPWIRDPFGQLSYQKQTTACFQNSCDIVPNLVVCPPSPMVAIDAKLTSQEDEEEEQLDDSEENATQGQNQSSTEANSIQLIEDDALTNGQKQISNGRAHTNKAKHEEQIVAESDSNSFPPNSNNIIDISNQQEYCRCSRSSNRINTDQNPEGFTQSGITTDLCEPRGMTDTRKRITKRGSAGTTVSSRERELARADYRERRATKRMGLIICIFILCWIPFTLMYLVRGLCGEQDCPDMPHLRMFVTWLGYANSALNPILYAVFNEQFRQAFAVLLRCTRGQKSMQWNSH</sequence>
<keyword evidence="2" id="KW-1003">Cell membrane</keyword>
<evidence type="ECO:0000256" key="3">
    <source>
        <dbReference type="ARBA" id="ARBA00022692"/>
    </source>
</evidence>
<keyword evidence="6 11" id="KW-0472">Membrane</keyword>
<dbReference type="CDD" id="cd14967">
    <property type="entry name" value="7tmA_amine_R-like"/>
    <property type="match status" value="1"/>
</dbReference>
<keyword evidence="7" id="KW-1015">Disulfide bond</keyword>
<evidence type="ECO:0000256" key="7">
    <source>
        <dbReference type="ARBA" id="ARBA00023157"/>
    </source>
</evidence>
<keyword evidence="9" id="KW-0807">Transducer</keyword>
<evidence type="ECO:0000256" key="5">
    <source>
        <dbReference type="ARBA" id="ARBA00023040"/>
    </source>
</evidence>
<dbReference type="OrthoDB" id="5955450at2759"/>
<dbReference type="GO" id="GO:0045202">
    <property type="term" value="C:synapse"/>
    <property type="evidence" value="ECO:0007669"/>
    <property type="project" value="GOC"/>
</dbReference>
<proteinExistence type="predicted"/>
<accession>A0A8E0RNL9</accession>
<evidence type="ECO:0000256" key="4">
    <source>
        <dbReference type="ARBA" id="ARBA00022989"/>
    </source>
</evidence>
<evidence type="ECO:0000256" key="9">
    <source>
        <dbReference type="ARBA" id="ARBA00023224"/>
    </source>
</evidence>
<protein>
    <submittedName>
        <fullName evidence="13">Octopamine receptor 2</fullName>
    </submittedName>
</protein>
<keyword evidence="5" id="KW-0297">G-protein coupled receptor</keyword>
<dbReference type="PANTHER" id="PTHR24248:SF125">
    <property type="entry name" value="DOPAMINE D2-LIKE RECEPTOR"/>
    <property type="match status" value="1"/>
</dbReference>
<evidence type="ECO:0000256" key="10">
    <source>
        <dbReference type="SAM" id="MobiDB-lite"/>
    </source>
</evidence>
<dbReference type="PANTHER" id="PTHR24248">
    <property type="entry name" value="ADRENERGIC RECEPTOR-RELATED G-PROTEIN COUPLED RECEPTOR"/>
    <property type="match status" value="1"/>
</dbReference>
<comment type="subcellular location">
    <subcellularLocation>
        <location evidence="1">Cell membrane</location>
        <topology evidence="1">Multi-pass membrane protein</topology>
    </subcellularLocation>
</comment>
<evidence type="ECO:0000256" key="8">
    <source>
        <dbReference type="ARBA" id="ARBA00023170"/>
    </source>
</evidence>
<feature type="compositionally biased region" description="Basic and acidic residues" evidence="10">
    <location>
        <begin position="359"/>
        <end position="369"/>
    </location>
</feature>
<dbReference type="SUPFAM" id="SSF81321">
    <property type="entry name" value="Family A G protein-coupled receptor-like"/>
    <property type="match status" value="1"/>
</dbReference>
<dbReference type="Proteomes" id="UP000728185">
    <property type="component" value="Unassembled WGS sequence"/>
</dbReference>
<evidence type="ECO:0000313" key="13">
    <source>
        <dbReference type="EMBL" id="KAA0186663.1"/>
    </source>
</evidence>
<feature type="region of interest" description="Disordered" evidence="10">
    <location>
        <begin position="323"/>
        <end position="373"/>
    </location>
</feature>
<dbReference type="PROSITE" id="PS50262">
    <property type="entry name" value="G_PROTEIN_RECEP_F1_2"/>
    <property type="match status" value="1"/>
</dbReference>
<evidence type="ECO:0000256" key="2">
    <source>
        <dbReference type="ARBA" id="ARBA00022475"/>
    </source>
</evidence>
<feature type="domain" description="G-protein coupled receptors family 1 profile" evidence="12">
    <location>
        <begin position="44"/>
        <end position="625"/>
    </location>
</feature>
<dbReference type="Gene3D" id="1.20.1070.10">
    <property type="entry name" value="Rhodopsin 7-helix transmembrane proteins"/>
    <property type="match status" value="2"/>
</dbReference>
<evidence type="ECO:0000313" key="14">
    <source>
        <dbReference type="Proteomes" id="UP000728185"/>
    </source>
</evidence>
<feature type="transmembrane region" description="Helical" evidence="11">
    <location>
        <begin position="609"/>
        <end position="628"/>
    </location>
</feature>
<reference evidence="13" key="1">
    <citation type="submission" date="2019-05" db="EMBL/GenBank/DDBJ databases">
        <title>Annotation for the trematode Fasciolopsis buski.</title>
        <authorList>
            <person name="Choi Y.-J."/>
        </authorList>
    </citation>
    <scope>NUCLEOTIDE SEQUENCE</scope>
    <source>
        <strain evidence="13">HT</strain>
        <tissue evidence="13">Whole worm</tissue>
    </source>
</reference>
<dbReference type="AlphaFoldDB" id="A0A8E0RNL9"/>
<feature type="compositionally biased region" description="Polar residues" evidence="10">
    <location>
        <begin position="428"/>
        <end position="440"/>
    </location>
</feature>
<organism evidence="13 14">
    <name type="scientific">Fasciolopsis buskii</name>
    <dbReference type="NCBI Taxonomy" id="27845"/>
    <lineage>
        <taxon>Eukaryota</taxon>
        <taxon>Metazoa</taxon>
        <taxon>Spiralia</taxon>
        <taxon>Lophotrochozoa</taxon>
        <taxon>Platyhelminthes</taxon>
        <taxon>Trematoda</taxon>
        <taxon>Digenea</taxon>
        <taxon>Plagiorchiida</taxon>
        <taxon>Echinostomata</taxon>
        <taxon>Echinostomatoidea</taxon>
        <taxon>Fasciolidae</taxon>
        <taxon>Fasciolopsis</taxon>
    </lineage>
</organism>
<evidence type="ECO:0000256" key="6">
    <source>
        <dbReference type="ARBA" id="ARBA00023136"/>
    </source>
</evidence>
<keyword evidence="4 11" id="KW-1133">Transmembrane helix</keyword>
<gene>
    <name evidence="13" type="ORF">FBUS_05353</name>
</gene>
<name>A0A8E0RNL9_9TREM</name>
<evidence type="ECO:0000259" key="12">
    <source>
        <dbReference type="PROSITE" id="PS50262"/>
    </source>
</evidence>
<evidence type="ECO:0000256" key="1">
    <source>
        <dbReference type="ARBA" id="ARBA00004651"/>
    </source>
</evidence>
<dbReference type="InterPro" id="IPR017452">
    <property type="entry name" value="GPCR_Rhodpsn_7TM"/>
</dbReference>
<feature type="transmembrane region" description="Helical" evidence="11">
    <location>
        <begin position="65"/>
        <end position="86"/>
    </location>
</feature>
<dbReference type="GO" id="GO:0001591">
    <property type="term" value="F:dopamine neurotransmitter receptor activity, coupled via Gi/Go"/>
    <property type="evidence" value="ECO:0007669"/>
    <property type="project" value="TreeGrafter"/>
</dbReference>
<dbReference type="SMART" id="SM01381">
    <property type="entry name" value="7TM_GPCR_Srsx"/>
    <property type="match status" value="1"/>
</dbReference>
<feature type="region of interest" description="Disordered" evidence="10">
    <location>
        <begin position="412"/>
        <end position="440"/>
    </location>
</feature>
<dbReference type="GO" id="GO:0005886">
    <property type="term" value="C:plasma membrane"/>
    <property type="evidence" value="ECO:0007669"/>
    <property type="project" value="UniProtKB-SubCell"/>
</dbReference>
<dbReference type="PRINTS" id="PR00237">
    <property type="entry name" value="GPCRRHODOPSN"/>
</dbReference>
<comment type="caution">
    <text evidence="13">The sequence shown here is derived from an EMBL/GenBank/DDBJ whole genome shotgun (WGS) entry which is preliminary data.</text>
</comment>